<sequence length="74" mass="9161">MIYYYQEVINMKKDYEEYCPHCKADLVGDPIPENIRHHYAKPYYWLRKIGIYSRELDKTVAWQCPDCLKQWDRK</sequence>
<proteinExistence type="predicted"/>
<reference evidence="1" key="1">
    <citation type="submission" date="2021-10" db="EMBL/GenBank/DDBJ databases">
        <authorList>
            <person name="Lavering E.D."/>
            <person name="James R."/>
            <person name="Fairholm J.D."/>
            <person name="Ogilvie B.H."/>
            <person name="Thurgood T.L."/>
            <person name="Robison R.A."/>
            <person name="Grose J.H."/>
        </authorList>
    </citation>
    <scope>NUCLEOTIDE SEQUENCE</scope>
</reference>
<evidence type="ECO:0000313" key="1">
    <source>
        <dbReference type="EMBL" id="UGO50719.1"/>
    </source>
</evidence>
<evidence type="ECO:0000313" key="2">
    <source>
        <dbReference type="Proteomes" id="UP000827460"/>
    </source>
</evidence>
<protein>
    <submittedName>
        <fullName evidence="1">Uncharacterized protein</fullName>
    </submittedName>
</protein>
<dbReference type="EMBL" id="OK499991">
    <property type="protein sequence ID" value="UGO50719.1"/>
    <property type="molecule type" value="Genomic_DNA"/>
</dbReference>
<keyword evidence="2" id="KW-1185">Reference proteome</keyword>
<gene>
    <name evidence="1" type="ORF">SOPHRITA_128</name>
</gene>
<organism evidence="1 2">
    <name type="scientific">Bacillus phage vB_BanS_Sophrita</name>
    <dbReference type="NCBI Taxonomy" id="2894790"/>
    <lineage>
        <taxon>Viruses</taxon>
        <taxon>Duplodnaviria</taxon>
        <taxon>Heunggongvirae</taxon>
        <taxon>Uroviricota</taxon>
        <taxon>Caudoviricetes</taxon>
        <taxon>Joanripponvirinae</taxon>
        <taxon>Sophritavirus</taxon>
        <taxon>Sophritavirus sophrita</taxon>
    </lineage>
</organism>
<name>A0AAE8YX95_9CAUD</name>
<dbReference type="Proteomes" id="UP000827460">
    <property type="component" value="Segment"/>
</dbReference>
<accession>A0AAE8YX95</accession>